<evidence type="ECO:0000313" key="1">
    <source>
        <dbReference type="EMBL" id="KAI4866331.1"/>
    </source>
</evidence>
<sequence>MATAVVVVVVVVVVMVMVMVHGKQKGRQMMLFINPENVALQPLFPISSQLWSPQGVTRFKRKKRKEIMLINLSGCTGSRI</sequence>
<proteinExistence type="predicted"/>
<evidence type="ECO:0000313" key="2">
    <source>
        <dbReference type="Proteomes" id="UP001497700"/>
    </source>
</evidence>
<reference evidence="1 2" key="1">
    <citation type="journal article" date="2022" name="New Phytol.">
        <title>Ecological generalism drives hyperdiversity of secondary metabolite gene clusters in xylarialean endophytes.</title>
        <authorList>
            <person name="Franco M.E.E."/>
            <person name="Wisecaver J.H."/>
            <person name="Arnold A.E."/>
            <person name="Ju Y.M."/>
            <person name="Slot J.C."/>
            <person name="Ahrendt S."/>
            <person name="Moore L.P."/>
            <person name="Eastman K.E."/>
            <person name="Scott K."/>
            <person name="Konkel Z."/>
            <person name="Mondo S.J."/>
            <person name="Kuo A."/>
            <person name="Hayes R.D."/>
            <person name="Haridas S."/>
            <person name="Andreopoulos B."/>
            <person name="Riley R."/>
            <person name="LaButti K."/>
            <person name="Pangilinan J."/>
            <person name="Lipzen A."/>
            <person name="Amirebrahimi M."/>
            <person name="Yan J."/>
            <person name="Adam C."/>
            <person name="Keymanesh K."/>
            <person name="Ng V."/>
            <person name="Louie K."/>
            <person name="Northen T."/>
            <person name="Drula E."/>
            <person name="Henrissat B."/>
            <person name="Hsieh H.M."/>
            <person name="Youens-Clark K."/>
            <person name="Lutzoni F."/>
            <person name="Miadlikowska J."/>
            <person name="Eastwood D.C."/>
            <person name="Hamelin R.C."/>
            <person name="Grigoriev I.V."/>
            <person name="U'Ren J.M."/>
        </authorList>
    </citation>
    <scope>NUCLEOTIDE SEQUENCE [LARGE SCALE GENOMIC DNA]</scope>
    <source>
        <strain evidence="1 2">CBS 119005</strain>
    </source>
</reference>
<accession>A0ACB9Z3G4</accession>
<name>A0ACB9Z3G4_9PEZI</name>
<comment type="caution">
    <text evidence="1">The sequence shown here is derived from an EMBL/GenBank/DDBJ whole genome shotgun (WGS) entry which is preliminary data.</text>
</comment>
<protein>
    <submittedName>
        <fullName evidence="1">Uncharacterized protein</fullName>
    </submittedName>
</protein>
<dbReference type="Proteomes" id="UP001497700">
    <property type="component" value="Unassembled WGS sequence"/>
</dbReference>
<gene>
    <name evidence="1" type="ORF">F4820DRAFT_417301</name>
</gene>
<organism evidence="1 2">
    <name type="scientific">Hypoxylon rubiginosum</name>
    <dbReference type="NCBI Taxonomy" id="110542"/>
    <lineage>
        <taxon>Eukaryota</taxon>
        <taxon>Fungi</taxon>
        <taxon>Dikarya</taxon>
        <taxon>Ascomycota</taxon>
        <taxon>Pezizomycotina</taxon>
        <taxon>Sordariomycetes</taxon>
        <taxon>Xylariomycetidae</taxon>
        <taxon>Xylariales</taxon>
        <taxon>Hypoxylaceae</taxon>
        <taxon>Hypoxylon</taxon>
    </lineage>
</organism>
<keyword evidence="2" id="KW-1185">Reference proteome</keyword>
<dbReference type="EMBL" id="MU393460">
    <property type="protein sequence ID" value="KAI4866331.1"/>
    <property type="molecule type" value="Genomic_DNA"/>
</dbReference>